<evidence type="ECO:0000313" key="1">
    <source>
        <dbReference type="EMBL" id="RTG87902.1"/>
    </source>
</evidence>
<gene>
    <name evidence="1" type="ORF">DC041_0000136</name>
</gene>
<dbReference type="Proteomes" id="UP000290809">
    <property type="component" value="Unassembled WGS sequence"/>
</dbReference>
<evidence type="ECO:0000313" key="2">
    <source>
        <dbReference type="Proteomes" id="UP000290809"/>
    </source>
</evidence>
<keyword evidence="2" id="KW-1185">Reference proteome</keyword>
<dbReference type="AlphaFoldDB" id="A0A430QJN8"/>
<organism evidence="1 2">
    <name type="scientific">Schistosoma bovis</name>
    <name type="common">Blood fluke</name>
    <dbReference type="NCBI Taxonomy" id="6184"/>
    <lineage>
        <taxon>Eukaryota</taxon>
        <taxon>Metazoa</taxon>
        <taxon>Spiralia</taxon>
        <taxon>Lophotrochozoa</taxon>
        <taxon>Platyhelminthes</taxon>
        <taxon>Trematoda</taxon>
        <taxon>Digenea</taxon>
        <taxon>Strigeidida</taxon>
        <taxon>Schistosomatoidea</taxon>
        <taxon>Schistosomatidae</taxon>
        <taxon>Schistosoma</taxon>
    </lineage>
</organism>
<reference evidence="1 2" key="1">
    <citation type="journal article" date="2019" name="PLoS Pathog.">
        <title>Genome sequence of the bovine parasite Schistosoma bovis Tanzania.</title>
        <authorList>
            <person name="Oey H."/>
            <person name="Zakrzewski M."/>
            <person name="Gobert G."/>
            <person name="Gravermann K."/>
            <person name="Stoye J."/>
            <person name="Jones M."/>
            <person name="Mcmanus D."/>
            <person name="Krause L."/>
        </authorList>
    </citation>
    <scope>NUCLEOTIDE SEQUENCE [LARGE SCALE GENOMIC DNA]</scope>
    <source>
        <strain evidence="1 2">TAN1997</strain>
    </source>
</reference>
<accession>A0A430QJN8</accession>
<protein>
    <submittedName>
        <fullName evidence="1">Uncharacterized protein</fullName>
    </submittedName>
</protein>
<sequence length="62" mass="7227">MSRGSILLKASWFFTSTSHFQHKLSTNVDESFRRLILKMSINRYKLTSSCVLSFKASILHIY</sequence>
<name>A0A430QJN8_SCHBO</name>
<comment type="caution">
    <text evidence="1">The sequence shown here is derived from an EMBL/GenBank/DDBJ whole genome shotgun (WGS) entry which is preliminary data.</text>
</comment>
<dbReference type="EMBL" id="QMKO01001631">
    <property type="protein sequence ID" value="RTG87902.1"/>
    <property type="molecule type" value="Genomic_DNA"/>
</dbReference>
<proteinExistence type="predicted"/>